<organism evidence="1 2">
    <name type="scientific">Thermoactinomyces daqus</name>
    <dbReference type="NCBI Taxonomy" id="1329516"/>
    <lineage>
        <taxon>Bacteria</taxon>
        <taxon>Bacillati</taxon>
        <taxon>Bacillota</taxon>
        <taxon>Bacilli</taxon>
        <taxon>Bacillales</taxon>
        <taxon>Thermoactinomycetaceae</taxon>
        <taxon>Thermoactinomyces</taxon>
    </lineage>
</organism>
<dbReference type="AlphaFoldDB" id="A0A7W1X8L2"/>
<accession>A0A7W1X8L2</accession>
<evidence type="ECO:0000313" key="2">
    <source>
        <dbReference type="Proteomes" id="UP000530514"/>
    </source>
</evidence>
<reference evidence="1 2" key="1">
    <citation type="submission" date="2020-07" db="EMBL/GenBank/DDBJ databases">
        <authorList>
            <person name="Feng H."/>
        </authorList>
    </citation>
    <scope>NUCLEOTIDE SEQUENCE [LARGE SCALE GENOMIC DNA]</scope>
    <source>
        <strain evidence="2">s-11</strain>
    </source>
</reference>
<dbReference type="RefSeq" id="WP_081943658.1">
    <property type="nucleotide sequence ID" value="NZ_JACEIP010000004.1"/>
</dbReference>
<evidence type="ECO:0000313" key="1">
    <source>
        <dbReference type="EMBL" id="MBA4542014.1"/>
    </source>
</evidence>
<dbReference type="Pfam" id="PF10049">
    <property type="entry name" value="DUF2283"/>
    <property type="match status" value="1"/>
</dbReference>
<dbReference type="Proteomes" id="UP000530514">
    <property type="component" value="Unassembled WGS sequence"/>
</dbReference>
<gene>
    <name evidence="1" type="ORF">H1164_03745</name>
</gene>
<name>A0A7W1X8L2_9BACL</name>
<keyword evidence="2" id="KW-1185">Reference proteome</keyword>
<sequence length="54" mass="6316">MSETVRYDEEHDVLYIFFGSVAPGYEDEVYPGVFLRKSEETDEIIGVIIFWPRA</sequence>
<comment type="caution">
    <text evidence="1">The sequence shown here is derived from an EMBL/GenBank/DDBJ whole genome shotgun (WGS) entry which is preliminary data.</text>
</comment>
<dbReference type="InterPro" id="IPR019270">
    <property type="entry name" value="DUF2283"/>
</dbReference>
<proteinExistence type="predicted"/>
<dbReference type="EMBL" id="JACEIP010000004">
    <property type="protein sequence ID" value="MBA4542014.1"/>
    <property type="molecule type" value="Genomic_DNA"/>
</dbReference>
<protein>
    <submittedName>
        <fullName evidence="1">DUF2283 domain-containing protein</fullName>
    </submittedName>
</protein>
<dbReference type="OrthoDB" id="2971983at2"/>